<comment type="caution">
    <text evidence="3">The sequence shown here is derived from an EMBL/GenBank/DDBJ whole genome shotgun (WGS) entry which is preliminary data.</text>
</comment>
<evidence type="ECO:0000256" key="2">
    <source>
        <dbReference type="SAM" id="Phobius"/>
    </source>
</evidence>
<evidence type="ECO:0000256" key="1">
    <source>
        <dbReference type="SAM" id="MobiDB-lite"/>
    </source>
</evidence>
<keyword evidence="2" id="KW-0812">Transmembrane</keyword>
<accession>A0A919U0Q3</accession>
<organism evidence="3 4">
    <name type="scientific">Cellulomonas chitinilytica</name>
    <dbReference type="NCBI Taxonomy" id="398759"/>
    <lineage>
        <taxon>Bacteria</taxon>
        <taxon>Bacillati</taxon>
        <taxon>Actinomycetota</taxon>
        <taxon>Actinomycetes</taxon>
        <taxon>Micrococcales</taxon>
        <taxon>Cellulomonadaceae</taxon>
        <taxon>Cellulomonas</taxon>
    </lineage>
</organism>
<evidence type="ECO:0000313" key="4">
    <source>
        <dbReference type="Proteomes" id="UP000632740"/>
    </source>
</evidence>
<reference evidence="3" key="1">
    <citation type="submission" date="2021-01" db="EMBL/GenBank/DDBJ databases">
        <title>Whole genome shotgun sequence of Cellulomonas chitinilytica NBRC 110799.</title>
        <authorList>
            <person name="Komaki H."/>
            <person name="Tamura T."/>
        </authorList>
    </citation>
    <scope>NUCLEOTIDE SEQUENCE</scope>
    <source>
        <strain evidence="3">NBRC 110799</strain>
    </source>
</reference>
<dbReference type="AlphaFoldDB" id="A0A919U0Q3"/>
<feature type="transmembrane region" description="Helical" evidence="2">
    <location>
        <begin position="117"/>
        <end position="138"/>
    </location>
</feature>
<name>A0A919U0Q3_9CELL</name>
<keyword evidence="2" id="KW-0472">Membrane</keyword>
<dbReference type="Proteomes" id="UP000632740">
    <property type="component" value="Unassembled WGS sequence"/>
</dbReference>
<keyword evidence="4" id="KW-1185">Reference proteome</keyword>
<protein>
    <recommendedName>
        <fullName evidence="5">DUF4190 domain-containing protein</fullName>
    </recommendedName>
</protein>
<proteinExistence type="predicted"/>
<feature type="region of interest" description="Disordered" evidence="1">
    <location>
        <begin position="1"/>
        <end position="83"/>
    </location>
</feature>
<feature type="compositionally biased region" description="Pro residues" evidence="1">
    <location>
        <begin position="21"/>
        <end position="39"/>
    </location>
</feature>
<gene>
    <name evidence="3" type="ORF">Cch01nite_00980</name>
</gene>
<evidence type="ECO:0000313" key="3">
    <source>
        <dbReference type="EMBL" id="GIG19374.1"/>
    </source>
</evidence>
<dbReference type="EMBL" id="BONK01000001">
    <property type="protein sequence ID" value="GIG19374.1"/>
    <property type="molecule type" value="Genomic_DNA"/>
</dbReference>
<feature type="transmembrane region" description="Helical" evidence="2">
    <location>
        <begin position="150"/>
        <end position="171"/>
    </location>
</feature>
<evidence type="ECO:0008006" key="5">
    <source>
        <dbReference type="Google" id="ProtNLM"/>
    </source>
</evidence>
<sequence length="215" mass="21613">MGENAGVSNPYAPPEDRPRTPDAPPAGPQAAPPAGPPVAPTAGPQAPSSNPVGPHPAASHDGRRGGGPGVPPDGGPAGDVAPTDAPAVARSIGLARTTGLLVLATVVVVSFPVPWQAASLGFALAAVVTAVRGLGIAVRGRVRGGVPAVLTVLLLVAGMLSLASASMLVLWGPQRDHQACLAGALTVSAKAQCEAQYRQDIEDWRVSLEERSRRP</sequence>
<feature type="transmembrane region" description="Helical" evidence="2">
    <location>
        <begin position="93"/>
        <end position="111"/>
    </location>
</feature>
<keyword evidence="2" id="KW-1133">Transmembrane helix</keyword>